<name>A0A7S3PZE9_9STRA</name>
<feature type="region of interest" description="Disordered" evidence="2">
    <location>
        <begin position="406"/>
        <end position="433"/>
    </location>
</feature>
<proteinExistence type="predicted"/>
<keyword evidence="1" id="KW-0175">Coiled coil</keyword>
<feature type="coiled-coil region" evidence="1">
    <location>
        <begin position="326"/>
        <end position="353"/>
    </location>
</feature>
<evidence type="ECO:0000256" key="1">
    <source>
        <dbReference type="SAM" id="Coils"/>
    </source>
</evidence>
<feature type="coiled-coil region" evidence="1">
    <location>
        <begin position="240"/>
        <end position="286"/>
    </location>
</feature>
<accession>A0A7S3PZE9</accession>
<feature type="compositionally biased region" description="Basic residues" evidence="2">
    <location>
        <begin position="407"/>
        <end position="417"/>
    </location>
</feature>
<dbReference type="EMBL" id="HBIO01007312">
    <property type="protein sequence ID" value="CAE0460617.1"/>
    <property type="molecule type" value="Transcribed_RNA"/>
</dbReference>
<evidence type="ECO:0000313" key="3">
    <source>
        <dbReference type="EMBL" id="CAE0460617.1"/>
    </source>
</evidence>
<evidence type="ECO:0000256" key="2">
    <source>
        <dbReference type="SAM" id="MobiDB-lite"/>
    </source>
</evidence>
<sequence>MTVSGMAASIRAATESETFDLAGNSISTIKNTITDAFSSPLELQEMIRITFITGAGKLGRSKYNADAAKTVTSTLRELGYDEDKGASCVVECAGCFKSQHDTGKNLKTIVVFPKIKTITQGMEDMNIESGDGSPPVLAENTDIHYIAMSSSNVFQRMLEVKCASWSQKKSCVGVIEEIQGLVNGLDGKLMGGNPLTGSEQDFYDSCELSVLEQKLSYVRSEMHKQVDESRITSREKSRLLNLVNEKVQQLDKDIADATKNKKPKKLEKLKMQKTKAGERKASLEEITPSAPLALRFQKDIEKLRKEMQPLLKLESEAKGRLLSLKETTTLARKDDIEEEIADLEDNSRGWFEEDEDFQVRVDASRAQAKARATRKVVKKTGGGGSRVTGGVKKPINTWVVPGAAKRTATRKTAKKKPAGNAFAAMMDSDSDSD</sequence>
<reference evidence="3" key="1">
    <citation type="submission" date="2021-01" db="EMBL/GenBank/DDBJ databases">
        <authorList>
            <person name="Corre E."/>
            <person name="Pelletier E."/>
            <person name="Niang G."/>
            <person name="Scheremetjew M."/>
            <person name="Finn R."/>
            <person name="Kale V."/>
            <person name="Holt S."/>
            <person name="Cochrane G."/>
            <person name="Meng A."/>
            <person name="Brown T."/>
            <person name="Cohen L."/>
        </authorList>
    </citation>
    <scope>NUCLEOTIDE SEQUENCE</scope>
    <source>
        <strain evidence="3">MM31A-1</strain>
    </source>
</reference>
<organism evidence="3">
    <name type="scientific">Chaetoceros debilis</name>
    <dbReference type="NCBI Taxonomy" id="122233"/>
    <lineage>
        <taxon>Eukaryota</taxon>
        <taxon>Sar</taxon>
        <taxon>Stramenopiles</taxon>
        <taxon>Ochrophyta</taxon>
        <taxon>Bacillariophyta</taxon>
        <taxon>Coscinodiscophyceae</taxon>
        <taxon>Chaetocerotophycidae</taxon>
        <taxon>Chaetocerotales</taxon>
        <taxon>Chaetocerotaceae</taxon>
        <taxon>Chaetoceros</taxon>
    </lineage>
</organism>
<gene>
    <name evidence="3" type="ORF">CDEB00056_LOCUS5458</name>
</gene>
<protein>
    <submittedName>
        <fullName evidence="3">Uncharacterized protein</fullName>
    </submittedName>
</protein>
<dbReference type="AlphaFoldDB" id="A0A7S3PZE9"/>